<organism evidence="1 2">
    <name type="scientific">Salmonella enterica</name>
    <name type="common">Salmonella choleraesuis</name>
    <dbReference type="NCBI Taxonomy" id="28901"/>
    <lineage>
        <taxon>Bacteria</taxon>
        <taxon>Pseudomonadati</taxon>
        <taxon>Pseudomonadota</taxon>
        <taxon>Gammaproteobacteria</taxon>
        <taxon>Enterobacterales</taxon>
        <taxon>Enterobacteriaceae</taxon>
        <taxon>Salmonella</taxon>
    </lineage>
</organism>
<accession>A0A2T8T5T3</accession>
<dbReference type="RefSeq" id="WP_000442522.1">
    <property type="nucleotide sequence ID" value="NZ_JYRR01000050.1"/>
</dbReference>
<dbReference type="Proteomes" id="UP000245912">
    <property type="component" value="Unassembled WGS sequence"/>
</dbReference>
<evidence type="ECO:0000313" key="2">
    <source>
        <dbReference type="Proteomes" id="UP000245912"/>
    </source>
</evidence>
<dbReference type="EMBL" id="QDLQ01000008">
    <property type="protein sequence ID" value="PVI97031.1"/>
    <property type="molecule type" value="Genomic_DNA"/>
</dbReference>
<comment type="caution">
    <text evidence="1">The sequence shown here is derived from an EMBL/GenBank/DDBJ whole genome shotgun (WGS) entry which is preliminary data.</text>
</comment>
<name>A0A2T8T5T3_SALER</name>
<protein>
    <submittedName>
        <fullName evidence="1">Uncharacterized protein</fullName>
    </submittedName>
</protein>
<dbReference type="AlphaFoldDB" id="A0A2T8T5T3"/>
<proteinExistence type="predicted"/>
<reference evidence="1 2" key="1">
    <citation type="submission" date="2018-04" db="EMBL/GenBank/DDBJ databases">
        <title>Serotype diversity and antimicrobial resistance among Salmonella enterica isolated from patients at an equine referral hospital.</title>
        <authorList>
            <person name="Leon I.M."/>
            <person name="Lawhon S.D."/>
            <person name="Norman K.N."/>
            <person name="Threadgill D.S."/>
            <person name="Ohta N."/>
            <person name="Vinasco J."/>
            <person name="Scott H.M."/>
        </authorList>
    </citation>
    <scope>NUCLEOTIDE SEQUENCE [LARGE SCALE GENOMIC DNA]</scope>
    <source>
        <strain evidence="1 2">235</strain>
    </source>
</reference>
<evidence type="ECO:0000313" key="1">
    <source>
        <dbReference type="EMBL" id="PVI97031.1"/>
    </source>
</evidence>
<gene>
    <name evidence="1" type="ORF">C4860_13930</name>
</gene>
<sequence length="95" mass="10672">MERTINDLLRQVNDLKIENQKIKVASNFLLYSIVSALDERGGDEKFSDSLKAKLNDELSKITMGGTAVPKHAINELMQPPVRAMFGNNQPEPFLK</sequence>